<dbReference type="InterPro" id="IPR031693">
    <property type="entry name" value="Sin3_C"/>
</dbReference>
<keyword evidence="2" id="KW-0677">Repeat</keyword>
<dbReference type="GO" id="GO:0045815">
    <property type="term" value="P:transcription initiation-coupled chromatin remodeling"/>
    <property type="evidence" value="ECO:0007669"/>
    <property type="project" value="UniProtKB-ARBA"/>
</dbReference>
<dbReference type="FunFam" id="1.20.1160.11:FF:000001">
    <property type="entry name" value="Paired amphipathic helix protein Sin3"/>
    <property type="match status" value="1"/>
</dbReference>
<dbReference type="HOGENOM" id="CLU_001360_2_0_1"/>
<feature type="compositionally biased region" description="Low complexity" evidence="5">
    <location>
        <begin position="187"/>
        <end position="224"/>
    </location>
</feature>
<keyword evidence="3 4" id="KW-0539">Nucleus</keyword>
<feature type="region of interest" description="Disordered" evidence="5">
    <location>
        <begin position="1"/>
        <end position="88"/>
    </location>
</feature>
<sequence>MSTEKTQSENWADKGGNDTLNEEKPRLSANERERASLPVISAEAGYRTTEGHETTSPMIAGQRELPKTPTTAGSNVTVQNSAPQQSETRPLNVKDALSYLELVKHQFTDRPEVYDQYLAIMKEFKAQSITIPEVIEQVSTLFHDYPHLIEGFNNFLPLGYRVKGKQAAPQPTPNATSTTSQPPPLAAPGSSSLPPSSPALANWTIPGSTASPRPAPSSPSTFSPKPQVDFNYAIAYMNKVKARFPPNSGTYLNFLSILRTYQKEQKTLQEVRQQVSQLFVDAPDLLEEFKLFLPDNSTNEDISTSNLDVSRLPPVGNFTLPTTQNRERRPRPAPSAQIERSIAKRSKLARTVNDVQSPCSLNDTKLVSMAPYSKFAAQEEEVSVFSVLRKHLGDIVLFHRFLELLHMFREKLIDKTELLNSFSKLVKNEALTSWFAWFIHWNNDTIKVKNVPVPDRVWKAQTYESVGVSYRKNEDTQSGEICSGRDSLCNEVLNDTYLCVTNYSAFLTKPSHYENQYAEALQLVEDERCEYDWSITIFEETIGILSRLAGIKSPKADMDGETELNKRSFVVKSALKKLYGQECYMQVYSAVLKNPPTNALVVIRRLKEKHNEWTRHRREWKRVWGQVERNNYKPAMNIRFCEIEGADRRNLSARRLIKEIDDHYQRQKQRIDGAVPGFQFTQILDDHFIFLDVLKLCDAHLSSSSFYSYADKGRISAVLKALLSQFFGIPLPREALENELNSEAIESVEHHRDGLSKIISPKTNLSENTPSEPPESQPVQETKETVQRNTPEKNNGPNVRAPEGNVQASYEQDSFSKNLMGYNFFGNSIMYLLFRLISVCYDRLYRVKLALQKKTQPNKTYEDVLANCIAFLKGSMDASSIQKYLQSFNNEDCCTLSSLERIMKIICYRIHEVLLDPKLGQLLLLFESDGANSSATYREQMIYRNCVEAIVAPESKLYNMRWYPLQKKLCIQQLLPGDTTQHEFAAPSKAFTYYVDSYAISLITEGVDFIQVRMPFLRSSLQKISQYGYMLGRETGQVCALLNEQFCKSNLQLFFSPKTYTIFFEPETENVYINSFNMWVDERTKYLRERRTLVWRRWLNRTKAWKGDLPLHEVERLSTCTLEQVISSFGEKPVE</sequence>
<dbReference type="PROSITE" id="PS51477">
    <property type="entry name" value="PAH"/>
    <property type="match status" value="2"/>
</dbReference>
<dbReference type="GO" id="GO:0000122">
    <property type="term" value="P:negative regulation of transcription by RNA polymerase II"/>
    <property type="evidence" value="ECO:0000318"/>
    <property type="project" value="GO_Central"/>
</dbReference>
<dbReference type="GeneID" id="7047939"/>
<evidence type="ECO:0000256" key="3">
    <source>
        <dbReference type="ARBA" id="ARBA00023242"/>
    </source>
</evidence>
<dbReference type="InterPro" id="IPR036600">
    <property type="entry name" value="PAH_sf"/>
</dbReference>
<dbReference type="FunFam" id="1.20.1160.11:FF:000003">
    <property type="entry name" value="Paired amphipathic helix SIN3-like protein"/>
    <property type="match status" value="1"/>
</dbReference>
<dbReference type="Pfam" id="PF16879">
    <property type="entry name" value="Sin3a_C"/>
    <property type="match status" value="1"/>
</dbReference>
<dbReference type="STRING" id="402676.B6JVM6"/>
<keyword evidence="9" id="KW-1185">Reference proteome</keyword>
<evidence type="ECO:0000256" key="4">
    <source>
        <dbReference type="PROSITE-ProRule" id="PRU00810"/>
    </source>
</evidence>
<feature type="compositionally biased region" description="Polar residues" evidence="5">
    <location>
        <begin position="787"/>
        <end position="797"/>
    </location>
</feature>
<organism evidence="7 9">
    <name type="scientific">Schizosaccharomyces japonicus (strain yFS275 / FY16936)</name>
    <name type="common">Fission yeast</name>
    <dbReference type="NCBI Taxonomy" id="402676"/>
    <lineage>
        <taxon>Eukaryota</taxon>
        <taxon>Fungi</taxon>
        <taxon>Dikarya</taxon>
        <taxon>Ascomycota</taxon>
        <taxon>Taphrinomycotina</taxon>
        <taxon>Schizosaccharomycetes</taxon>
        <taxon>Schizosaccharomycetales</taxon>
        <taxon>Schizosaccharomycetaceae</taxon>
        <taxon>Schizosaccharomyces</taxon>
    </lineage>
</organism>
<evidence type="ECO:0000259" key="6">
    <source>
        <dbReference type="SMART" id="SM00761"/>
    </source>
</evidence>
<dbReference type="Pfam" id="PF02671">
    <property type="entry name" value="PAH"/>
    <property type="match status" value="2"/>
</dbReference>
<dbReference type="GO" id="GO:0033698">
    <property type="term" value="C:Rpd3L complex"/>
    <property type="evidence" value="ECO:0007669"/>
    <property type="project" value="EnsemblFungi"/>
</dbReference>
<feature type="compositionally biased region" description="Basic and acidic residues" evidence="5">
    <location>
        <begin position="11"/>
        <end position="35"/>
    </location>
</feature>
<dbReference type="OrthoDB" id="10265969at2759"/>
<dbReference type="InterPro" id="IPR039774">
    <property type="entry name" value="Sin3-like"/>
</dbReference>
<feature type="domain" description="Histone deacetylase interacting" evidence="6">
    <location>
        <begin position="462"/>
        <end position="562"/>
    </location>
</feature>
<dbReference type="Proteomes" id="UP000001744">
    <property type="component" value="Unassembled WGS sequence"/>
</dbReference>
<dbReference type="GO" id="GO:0000785">
    <property type="term" value="C:chromatin"/>
    <property type="evidence" value="ECO:0000318"/>
    <property type="project" value="GO_Central"/>
</dbReference>
<feature type="compositionally biased region" description="Polar residues" evidence="5">
    <location>
        <begin position="1"/>
        <end position="10"/>
    </location>
</feature>
<feature type="region of interest" description="Disordered" evidence="5">
    <location>
        <begin position="164"/>
        <end position="224"/>
    </location>
</feature>
<evidence type="ECO:0000313" key="9">
    <source>
        <dbReference type="Proteomes" id="UP000001744"/>
    </source>
</evidence>
<dbReference type="eggNOG" id="KOG4204">
    <property type="taxonomic scope" value="Eukaryota"/>
</dbReference>
<feature type="compositionally biased region" description="Polar residues" evidence="5">
    <location>
        <begin position="68"/>
        <end position="88"/>
    </location>
</feature>
<evidence type="ECO:0000313" key="8">
    <source>
        <dbReference type="JaponicusDB" id="SJAG_00441"/>
    </source>
</evidence>
<protein>
    <submittedName>
        <fullName evidence="7">SIN3 family co-repressor Pst3</fullName>
    </submittedName>
</protein>
<dbReference type="PANTHER" id="PTHR12346">
    <property type="entry name" value="SIN3B-RELATED"/>
    <property type="match status" value="1"/>
</dbReference>
<feature type="region of interest" description="Disordered" evidence="5">
    <location>
        <begin position="760"/>
        <end position="807"/>
    </location>
</feature>
<reference evidence="7 9" key="1">
    <citation type="journal article" date="2011" name="Science">
        <title>Comparative functional genomics of the fission yeasts.</title>
        <authorList>
            <person name="Rhind N."/>
            <person name="Chen Z."/>
            <person name="Yassour M."/>
            <person name="Thompson D.A."/>
            <person name="Haas B.J."/>
            <person name="Habib N."/>
            <person name="Wapinski I."/>
            <person name="Roy S."/>
            <person name="Lin M.F."/>
            <person name="Heiman D.I."/>
            <person name="Young S.K."/>
            <person name="Furuya K."/>
            <person name="Guo Y."/>
            <person name="Pidoux A."/>
            <person name="Chen H.M."/>
            <person name="Robbertse B."/>
            <person name="Goldberg J.M."/>
            <person name="Aoki K."/>
            <person name="Bayne E.H."/>
            <person name="Berlin A.M."/>
            <person name="Desjardins C.A."/>
            <person name="Dobbs E."/>
            <person name="Dukaj L."/>
            <person name="Fan L."/>
            <person name="FitzGerald M.G."/>
            <person name="French C."/>
            <person name="Gujja S."/>
            <person name="Hansen K."/>
            <person name="Keifenheim D."/>
            <person name="Levin J.Z."/>
            <person name="Mosher R.A."/>
            <person name="Mueller C.A."/>
            <person name="Pfiffner J."/>
            <person name="Priest M."/>
            <person name="Russ C."/>
            <person name="Smialowska A."/>
            <person name="Swoboda P."/>
            <person name="Sykes S.M."/>
            <person name="Vaughn M."/>
            <person name="Vengrova S."/>
            <person name="Yoder R."/>
            <person name="Zeng Q."/>
            <person name="Allshire R."/>
            <person name="Baulcombe D."/>
            <person name="Birren B.W."/>
            <person name="Brown W."/>
            <person name="Ekwall K."/>
            <person name="Kellis M."/>
            <person name="Leatherwood J."/>
            <person name="Levin H."/>
            <person name="Margalit H."/>
            <person name="Martienssen R."/>
            <person name="Nieduszynski C.A."/>
            <person name="Spatafora J.W."/>
            <person name="Friedman N."/>
            <person name="Dalgaard J.Z."/>
            <person name="Baumann P."/>
            <person name="Niki H."/>
            <person name="Regev A."/>
            <person name="Nusbaum C."/>
        </authorList>
    </citation>
    <scope>NUCLEOTIDE SEQUENCE [LARGE SCALE GENOMIC DNA]</scope>
    <source>
        <strain evidence="9">yFS275 / FY16936</strain>
    </source>
</reference>
<dbReference type="AlphaFoldDB" id="B6JVM6"/>
<dbReference type="SMART" id="SM00761">
    <property type="entry name" value="HDAC_interact"/>
    <property type="match status" value="1"/>
</dbReference>
<comment type="subcellular location">
    <subcellularLocation>
        <location evidence="1 4">Nucleus</location>
    </subcellularLocation>
</comment>
<accession>B6JVM6</accession>
<name>B6JVM6_SCHJY</name>
<evidence type="ECO:0000256" key="2">
    <source>
        <dbReference type="ARBA" id="ARBA00022737"/>
    </source>
</evidence>
<dbReference type="InterPro" id="IPR013194">
    <property type="entry name" value="HDAC_interact_dom"/>
</dbReference>
<dbReference type="Pfam" id="PF08295">
    <property type="entry name" value="Sin3_corepress"/>
    <property type="match status" value="1"/>
</dbReference>
<gene>
    <name evidence="8" type="primary">pst3</name>
    <name evidence="7" type="ORF">SJAG_00441</name>
</gene>
<feature type="region of interest" description="Disordered" evidence="5">
    <location>
        <begin position="314"/>
        <end position="337"/>
    </location>
</feature>
<evidence type="ECO:0000256" key="1">
    <source>
        <dbReference type="ARBA" id="ARBA00004123"/>
    </source>
</evidence>
<dbReference type="Gene3D" id="1.20.1160.11">
    <property type="entry name" value="Paired amphipathic helix"/>
    <property type="match status" value="3"/>
</dbReference>
<dbReference type="GO" id="GO:0003714">
    <property type="term" value="F:transcription corepressor activity"/>
    <property type="evidence" value="ECO:0000318"/>
    <property type="project" value="GO_Central"/>
</dbReference>
<proteinExistence type="predicted"/>
<dbReference type="JaponicusDB" id="SJAG_00441">
    <property type="gene designation" value="pst3"/>
</dbReference>
<dbReference type="GO" id="GO:0070210">
    <property type="term" value="C:Rpd3L-Expanded complex"/>
    <property type="evidence" value="ECO:0007669"/>
    <property type="project" value="EnsemblFungi"/>
</dbReference>
<dbReference type="GO" id="GO:0070822">
    <property type="term" value="C:Sin3-type complex"/>
    <property type="evidence" value="ECO:0000318"/>
    <property type="project" value="GO_Central"/>
</dbReference>
<evidence type="ECO:0000313" key="7">
    <source>
        <dbReference type="EMBL" id="EEB05427.1"/>
    </source>
</evidence>
<dbReference type="EMBL" id="KE651166">
    <property type="protein sequence ID" value="EEB05427.1"/>
    <property type="molecule type" value="Genomic_DNA"/>
</dbReference>
<dbReference type="InterPro" id="IPR003822">
    <property type="entry name" value="PAH"/>
</dbReference>
<dbReference type="RefSeq" id="XP_002171720.1">
    <property type="nucleotide sequence ID" value="XM_002171684.2"/>
</dbReference>
<dbReference type="PANTHER" id="PTHR12346:SF64">
    <property type="entry name" value="PAIRED AMPHIPATHIC HELIX PROTEIN PST3"/>
    <property type="match status" value="1"/>
</dbReference>
<dbReference type="SUPFAM" id="SSF47762">
    <property type="entry name" value="PAH2 domain"/>
    <property type="match status" value="3"/>
</dbReference>
<dbReference type="OMA" id="NYAIAYM"/>
<evidence type="ECO:0000256" key="5">
    <source>
        <dbReference type="SAM" id="MobiDB-lite"/>
    </source>
</evidence>
<dbReference type="VEuPathDB" id="FungiDB:SJAG_00441"/>